<dbReference type="EMBL" id="OBEL01000007">
    <property type="protein sequence ID" value="SNZ21289.1"/>
    <property type="molecule type" value="Genomic_DNA"/>
</dbReference>
<keyword evidence="3" id="KW-1185">Reference proteome</keyword>
<dbReference type="RefSeq" id="WP_097155664.1">
    <property type="nucleotide sequence ID" value="NZ_OBEL01000007.1"/>
</dbReference>
<reference evidence="2 3" key="1">
    <citation type="submission" date="2017-09" db="EMBL/GenBank/DDBJ databases">
        <authorList>
            <person name="Ehlers B."/>
            <person name="Leendertz F.H."/>
        </authorList>
    </citation>
    <scope>NUCLEOTIDE SEQUENCE [LARGE SCALE GENOMIC DNA]</scope>
    <source>
        <strain evidence="2 3">DSM 18289</strain>
    </source>
</reference>
<dbReference type="GO" id="GO:0043448">
    <property type="term" value="P:alkane catabolic process"/>
    <property type="evidence" value="ECO:0007669"/>
    <property type="project" value="TreeGrafter"/>
</dbReference>
<dbReference type="Proteomes" id="UP000219439">
    <property type="component" value="Unassembled WGS sequence"/>
</dbReference>
<dbReference type="Pfam" id="PF03640">
    <property type="entry name" value="Lipoprotein_15"/>
    <property type="match status" value="2"/>
</dbReference>
<dbReference type="InterPro" id="IPR005297">
    <property type="entry name" value="Lipoprotein_repeat"/>
</dbReference>
<evidence type="ECO:0000256" key="1">
    <source>
        <dbReference type="SAM" id="SignalP"/>
    </source>
</evidence>
<name>A0A285PHT0_9HYPH</name>
<gene>
    <name evidence="2" type="ORF">SAMN06265368_4406</name>
</gene>
<dbReference type="PANTHER" id="PTHR39335">
    <property type="entry name" value="BLL4220 PROTEIN"/>
    <property type="match status" value="1"/>
</dbReference>
<dbReference type="InterPro" id="IPR014558">
    <property type="entry name" value="UCP029720"/>
</dbReference>
<proteinExistence type="predicted"/>
<keyword evidence="2" id="KW-0449">Lipoprotein</keyword>
<dbReference type="PIRSF" id="PIRSF029720">
    <property type="entry name" value="UCP029720"/>
    <property type="match status" value="1"/>
</dbReference>
<protein>
    <submittedName>
        <fullName evidence="2">Predicted lipoprotein with conserved Yx(FWY)xxD motif</fullName>
    </submittedName>
</protein>
<organism evidence="2 3">
    <name type="scientific">Cohaesibacter gelatinilyticus</name>
    <dbReference type="NCBI Taxonomy" id="372072"/>
    <lineage>
        <taxon>Bacteria</taxon>
        <taxon>Pseudomonadati</taxon>
        <taxon>Pseudomonadota</taxon>
        <taxon>Alphaproteobacteria</taxon>
        <taxon>Hyphomicrobiales</taxon>
        <taxon>Cohaesibacteraceae</taxon>
    </lineage>
</organism>
<evidence type="ECO:0000313" key="2">
    <source>
        <dbReference type="EMBL" id="SNZ21289.1"/>
    </source>
</evidence>
<evidence type="ECO:0000313" key="3">
    <source>
        <dbReference type="Proteomes" id="UP000219439"/>
    </source>
</evidence>
<accession>A0A285PHT0</accession>
<keyword evidence="1" id="KW-0732">Signal</keyword>
<dbReference type="OrthoDB" id="9800666at2"/>
<dbReference type="AlphaFoldDB" id="A0A285PHT0"/>
<dbReference type="PANTHER" id="PTHR39335:SF1">
    <property type="entry name" value="BLL4220 PROTEIN"/>
    <property type="match status" value="1"/>
</dbReference>
<sequence>MNTQSILKSAGAASIALMMTALSANAAGHIGAPKTIQASNGKSYLADNHDMTLYVFDKDKKNTSNCYDGCAKKWPPLMGKKGMNLPKGYDLIERKGGEMQIAYKGQPLYLWFKDKKPGDMSGDGVKGVWRTARP</sequence>
<feature type="chain" id="PRO_5012176696" evidence="1">
    <location>
        <begin position="27"/>
        <end position="134"/>
    </location>
</feature>
<feature type="signal peptide" evidence="1">
    <location>
        <begin position="1"/>
        <end position="26"/>
    </location>
</feature>